<dbReference type="SMART" id="SM00304">
    <property type="entry name" value="HAMP"/>
    <property type="match status" value="2"/>
</dbReference>
<evidence type="ECO:0000259" key="11">
    <source>
        <dbReference type="PROSITE" id="PS50111"/>
    </source>
</evidence>
<dbReference type="EMBL" id="FMJE01000003">
    <property type="protein sequence ID" value="SCM81487.1"/>
    <property type="molecule type" value="Genomic_DNA"/>
</dbReference>
<dbReference type="InterPro" id="IPR033479">
    <property type="entry name" value="dCache_1"/>
</dbReference>
<feature type="domain" description="HAMP" evidence="12">
    <location>
        <begin position="310"/>
        <end position="365"/>
    </location>
</feature>
<dbReference type="SMART" id="SM00283">
    <property type="entry name" value="MA"/>
    <property type="match status" value="1"/>
</dbReference>
<reference evidence="13" key="1">
    <citation type="submission" date="2016-08" db="EMBL/GenBank/DDBJ databases">
        <authorList>
            <person name="Seilhamer J.J."/>
        </authorList>
    </citation>
    <scope>NUCLEOTIDE SEQUENCE</scope>
    <source>
        <strain evidence="13">86</strain>
    </source>
</reference>
<evidence type="ECO:0000259" key="12">
    <source>
        <dbReference type="PROSITE" id="PS50885"/>
    </source>
</evidence>
<sequence>MFCKLDNIIKLDSIRSKMLLFVLTPVIVFFALSSVVSYYIADEAVVKYVNSSMTADGLQRAKDAEAEFERIKGLAMTLVQVLAVPVPDNEAEALFKRIHKSAGNIDNVCVGYADKRFIKSAPGSMPPGYDPTVRGWYTNAVANPDKFLVTNAYVSQTTGKMIVTVAKAVVRNGMTVGVAAIEVNLDEVKELVLATKVAKTGYGFILDSNGMFVIHPTVKAGEYMQKLDNGVLESLYNHLKAEPGTIVTGAFGGEDKSYCATAIEGTPLLFVTTAPTREFFEDLVTMRNYSMGIGIVTIALLGLIIILAVRRISQPLNILSRFMQEMANGNLQVNVNQAGINSNDEVGRLSASCLQMAGNIRNLVRQVSQAAEQVAASSEQLTASADQTAKTANNVAESISAVAAGTETQSKALDQTAIAVGHMAASLDQVAESAQTITAGADTALAATKNGVVFVTNAVQEMELVRTSTKHVGMAVDKLAVSSKQIGEIVNVITDIAGQTNLLALNAAIEAARAGENGRGFAVVADEVRKLAEQSANAAKDIKELINANQADVKAAVEGMSETGVIVNNSTEAVNKAGDAFAEITALVGNIVTNINQVNEALAIVSTDSATVSSATVHIDEAGKAAAAQVQTISAATEEQSASMEEIAASSQALAKMAETLIQAVNKFKV</sequence>
<dbReference type="GO" id="GO:0006935">
    <property type="term" value="P:chemotaxis"/>
    <property type="evidence" value="ECO:0007669"/>
    <property type="project" value="UniProtKB-KW"/>
</dbReference>
<evidence type="ECO:0000256" key="8">
    <source>
        <dbReference type="ARBA" id="ARBA00029447"/>
    </source>
</evidence>
<dbReference type="GO" id="GO:0007165">
    <property type="term" value="P:signal transduction"/>
    <property type="evidence" value="ECO:0007669"/>
    <property type="project" value="UniProtKB-KW"/>
</dbReference>
<dbReference type="SUPFAM" id="SSF103190">
    <property type="entry name" value="Sensory domain-like"/>
    <property type="match status" value="1"/>
</dbReference>
<feature type="domain" description="Methyl-accepting transducer" evidence="11">
    <location>
        <begin position="384"/>
        <end position="655"/>
    </location>
</feature>
<gene>
    <name evidence="13" type="ORF">KL86SPO_31666</name>
</gene>
<keyword evidence="5 10" id="KW-1133">Transmembrane helix</keyword>
<dbReference type="PROSITE" id="PS50885">
    <property type="entry name" value="HAMP"/>
    <property type="match status" value="1"/>
</dbReference>
<dbReference type="CDD" id="cd12913">
    <property type="entry name" value="PDC1_MCP_like"/>
    <property type="match status" value="1"/>
</dbReference>
<dbReference type="RefSeq" id="WP_288184512.1">
    <property type="nucleotide sequence ID" value="NZ_LT608335.1"/>
</dbReference>
<dbReference type="InterPro" id="IPR003660">
    <property type="entry name" value="HAMP_dom"/>
</dbReference>
<protein>
    <submittedName>
        <fullName evidence="13">Putative Methyl-accepting chemotaxis protein McpB</fullName>
    </submittedName>
</protein>
<dbReference type="PANTHER" id="PTHR32089">
    <property type="entry name" value="METHYL-ACCEPTING CHEMOTAXIS PROTEIN MCPB"/>
    <property type="match status" value="1"/>
</dbReference>
<dbReference type="SUPFAM" id="SSF58104">
    <property type="entry name" value="Methyl-accepting chemotaxis protein (MCP) signaling domain"/>
    <property type="match status" value="1"/>
</dbReference>
<dbReference type="CDD" id="cd11386">
    <property type="entry name" value="MCP_signal"/>
    <property type="match status" value="1"/>
</dbReference>
<dbReference type="AlphaFoldDB" id="A0A212LVM6"/>
<dbReference type="Gene3D" id="1.10.8.500">
    <property type="entry name" value="HAMP domain in histidine kinase"/>
    <property type="match status" value="1"/>
</dbReference>
<evidence type="ECO:0000256" key="1">
    <source>
        <dbReference type="ARBA" id="ARBA00004651"/>
    </source>
</evidence>
<evidence type="ECO:0000256" key="2">
    <source>
        <dbReference type="ARBA" id="ARBA00022475"/>
    </source>
</evidence>
<name>A0A212LVM6_9FIRM</name>
<keyword evidence="3" id="KW-0145">Chemotaxis</keyword>
<evidence type="ECO:0000256" key="7">
    <source>
        <dbReference type="ARBA" id="ARBA00023224"/>
    </source>
</evidence>
<keyword evidence="4 10" id="KW-0812">Transmembrane</keyword>
<keyword evidence="7 9" id="KW-0807">Transducer</keyword>
<feature type="transmembrane region" description="Helical" evidence="10">
    <location>
        <begin position="20"/>
        <end position="41"/>
    </location>
</feature>
<dbReference type="PROSITE" id="PS50111">
    <property type="entry name" value="CHEMOTAXIS_TRANSDUC_2"/>
    <property type="match status" value="1"/>
</dbReference>
<organism evidence="13">
    <name type="scientific">uncultured Sporomusa sp</name>
    <dbReference type="NCBI Taxonomy" id="307249"/>
    <lineage>
        <taxon>Bacteria</taxon>
        <taxon>Bacillati</taxon>
        <taxon>Bacillota</taxon>
        <taxon>Negativicutes</taxon>
        <taxon>Selenomonadales</taxon>
        <taxon>Sporomusaceae</taxon>
        <taxon>Sporomusa</taxon>
        <taxon>environmental samples</taxon>
    </lineage>
</organism>
<evidence type="ECO:0000256" key="9">
    <source>
        <dbReference type="PROSITE-ProRule" id="PRU00284"/>
    </source>
</evidence>
<evidence type="ECO:0000256" key="10">
    <source>
        <dbReference type="SAM" id="Phobius"/>
    </source>
</evidence>
<dbReference type="Pfam" id="PF00672">
    <property type="entry name" value="HAMP"/>
    <property type="match status" value="1"/>
</dbReference>
<proteinExistence type="inferred from homology"/>
<evidence type="ECO:0000313" key="13">
    <source>
        <dbReference type="EMBL" id="SCM81487.1"/>
    </source>
</evidence>
<dbReference type="Pfam" id="PF02743">
    <property type="entry name" value="dCache_1"/>
    <property type="match status" value="1"/>
</dbReference>
<comment type="subcellular location">
    <subcellularLocation>
        <location evidence="1">Cell membrane</location>
        <topology evidence="1">Multi-pass membrane protein</topology>
    </subcellularLocation>
</comment>
<accession>A0A212LVM6</accession>
<dbReference type="InterPro" id="IPR029151">
    <property type="entry name" value="Sensor-like_sf"/>
</dbReference>
<keyword evidence="2" id="KW-1003">Cell membrane</keyword>
<evidence type="ECO:0000256" key="6">
    <source>
        <dbReference type="ARBA" id="ARBA00023136"/>
    </source>
</evidence>
<dbReference type="Pfam" id="PF00015">
    <property type="entry name" value="MCPsignal"/>
    <property type="match status" value="1"/>
</dbReference>
<feature type="transmembrane region" description="Helical" evidence="10">
    <location>
        <begin position="289"/>
        <end position="309"/>
    </location>
</feature>
<comment type="similarity">
    <text evidence="8">Belongs to the methyl-accepting chemotaxis (MCP) protein family.</text>
</comment>
<dbReference type="Gene3D" id="1.10.287.950">
    <property type="entry name" value="Methyl-accepting chemotaxis protein"/>
    <property type="match status" value="1"/>
</dbReference>
<dbReference type="CDD" id="cd12912">
    <property type="entry name" value="PDC2_MCP_like"/>
    <property type="match status" value="1"/>
</dbReference>
<evidence type="ECO:0000256" key="3">
    <source>
        <dbReference type="ARBA" id="ARBA00022500"/>
    </source>
</evidence>
<dbReference type="InterPro" id="IPR004089">
    <property type="entry name" value="MCPsignal_dom"/>
</dbReference>
<evidence type="ECO:0000256" key="4">
    <source>
        <dbReference type="ARBA" id="ARBA00022692"/>
    </source>
</evidence>
<evidence type="ECO:0000256" key="5">
    <source>
        <dbReference type="ARBA" id="ARBA00022989"/>
    </source>
</evidence>
<dbReference type="GO" id="GO:0005886">
    <property type="term" value="C:plasma membrane"/>
    <property type="evidence" value="ECO:0007669"/>
    <property type="project" value="UniProtKB-SubCell"/>
</dbReference>
<dbReference type="PANTHER" id="PTHR32089:SF114">
    <property type="entry name" value="METHYL-ACCEPTING CHEMOTAXIS PROTEIN MCPB"/>
    <property type="match status" value="1"/>
</dbReference>
<keyword evidence="6 10" id="KW-0472">Membrane</keyword>
<dbReference type="Gene3D" id="3.30.450.20">
    <property type="entry name" value="PAS domain"/>
    <property type="match status" value="2"/>
</dbReference>
<dbReference type="CDD" id="cd06225">
    <property type="entry name" value="HAMP"/>
    <property type="match status" value="1"/>
</dbReference>